<evidence type="ECO:0000256" key="2">
    <source>
        <dbReference type="ARBA" id="ARBA00022679"/>
    </source>
</evidence>
<dbReference type="Pfam" id="PF02782">
    <property type="entry name" value="FGGY_C"/>
    <property type="match status" value="1"/>
</dbReference>
<evidence type="ECO:0000256" key="3">
    <source>
        <dbReference type="ARBA" id="ARBA00022777"/>
    </source>
</evidence>
<dbReference type="Gene3D" id="3.30.420.40">
    <property type="match status" value="2"/>
</dbReference>
<evidence type="ECO:0000259" key="5">
    <source>
        <dbReference type="Pfam" id="PF02782"/>
    </source>
</evidence>
<sequence>MSYALGLDSSTQSCSAIVIDTAAGSIIAEASVNFGERLPQYNAPNGFIPNGANGEVHSDPRMWLDALELLFADLKEQCDLSKIAAISGAGQQHGSVYLNSNWFDQVQSLSADQSLAAQLAPCLSRATSPIWMDGSTSAECQEIAAAVGGDASVCDKSGSIAIERFSGPQIRRFYKADQAAYGETSRIHLVSSFICSVLCGTDAPIDTGDGAGMNLANIQQWDWDPELLNATAPGLKDKLPPLAQGNTIAGSISSYFVEKFGFAADTPITVFTGDNPSSLVGMGASQPGKLVVSLGTSDTFFAAMPGVVADPDGFGHVFGNPTGGSMSLQCFINGSLAREGVKDRFAYDWDQFTAAFSNTPKANSGNVMLPFFRPEISPRMDSEAPILEGDEVFTDWEAPDAAIRACVEGQFANMKLRTDWMKLSPEVVYLTGGASQNDAIAQVVADIYQAKVQRLAVTGSVALGGAMRAAVNSLGADLSALEAQFCQVDDQSTVEPSCDASVYADLLTKIADLTKA</sequence>
<dbReference type="RefSeq" id="WP_013043165.1">
    <property type="nucleotide sequence ID" value="NC_014008.1"/>
</dbReference>
<dbReference type="CDD" id="cd07776">
    <property type="entry name" value="ASKHA_NBD_FGGY_SpXK-like"/>
    <property type="match status" value="1"/>
</dbReference>
<dbReference type="Pfam" id="PF00370">
    <property type="entry name" value="FGGY_N"/>
    <property type="match status" value="1"/>
</dbReference>
<dbReference type="STRING" id="583355.Caka_1424"/>
<evidence type="ECO:0000313" key="7">
    <source>
        <dbReference type="Proteomes" id="UP000000925"/>
    </source>
</evidence>
<comment type="similarity">
    <text evidence="1">Belongs to the FGGY kinase family.</text>
</comment>
<evidence type="ECO:0000313" key="6">
    <source>
        <dbReference type="EMBL" id="ADE54443.1"/>
    </source>
</evidence>
<gene>
    <name evidence="6" type="ordered locus">Caka_1424</name>
</gene>
<dbReference type="AlphaFoldDB" id="D5EJ44"/>
<feature type="domain" description="Carbohydrate kinase FGGY C-terminal" evidence="5">
    <location>
        <begin position="290"/>
        <end position="472"/>
    </location>
</feature>
<feature type="domain" description="Carbohydrate kinase FGGY N-terminal" evidence="4">
    <location>
        <begin position="3"/>
        <end position="281"/>
    </location>
</feature>
<keyword evidence="3 6" id="KW-0418">Kinase</keyword>
<dbReference type="eggNOG" id="COG1070">
    <property type="taxonomic scope" value="Bacteria"/>
</dbReference>
<dbReference type="PIRSF" id="PIRSF000538">
    <property type="entry name" value="GlpK"/>
    <property type="match status" value="1"/>
</dbReference>
<evidence type="ECO:0000259" key="4">
    <source>
        <dbReference type="Pfam" id="PF00370"/>
    </source>
</evidence>
<reference evidence="6 7" key="1">
    <citation type="journal article" date="2010" name="Stand. Genomic Sci.">
        <title>Complete genome sequence of Coraliomargarita akajimensis type strain (04OKA010-24).</title>
        <authorList>
            <person name="Mavromatis K."/>
            <person name="Abt B."/>
            <person name="Brambilla E."/>
            <person name="Lapidus A."/>
            <person name="Copeland A."/>
            <person name="Deshpande S."/>
            <person name="Nolan M."/>
            <person name="Lucas S."/>
            <person name="Tice H."/>
            <person name="Cheng J.F."/>
            <person name="Han C."/>
            <person name="Detter J.C."/>
            <person name="Woyke T."/>
            <person name="Goodwin L."/>
            <person name="Pitluck S."/>
            <person name="Held B."/>
            <person name="Brettin T."/>
            <person name="Tapia R."/>
            <person name="Ivanova N."/>
            <person name="Mikhailova N."/>
            <person name="Pati A."/>
            <person name="Liolios K."/>
            <person name="Chen A."/>
            <person name="Palaniappan K."/>
            <person name="Land M."/>
            <person name="Hauser L."/>
            <person name="Chang Y.J."/>
            <person name="Jeffries C.D."/>
            <person name="Rohde M."/>
            <person name="Goker M."/>
            <person name="Bristow J."/>
            <person name="Eisen J.A."/>
            <person name="Markowitz V."/>
            <person name="Hugenholtz P."/>
            <person name="Klenk H.P."/>
            <person name="Kyrpides N.C."/>
        </authorList>
    </citation>
    <scope>NUCLEOTIDE SEQUENCE [LARGE SCALE GENOMIC DNA]</scope>
    <source>
        <strain evidence="7">DSM 45221 / IAM 15411 / JCM 23193 / KCTC 12865</strain>
    </source>
</reference>
<dbReference type="GO" id="GO:0005829">
    <property type="term" value="C:cytosol"/>
    <property type="evidence" value="ECO:0007669"/>
    <property type="project" value="TreeGrafter"/>
</dbReference>
<dbReference type="InterPro" id="IPR018485">
    <property type="entry name" value="FGGY_C"/>
</dbReference>
<accession>D5EJ44</accession>
<dbReference type="HOGENOM" id="CLU_016149_8_0_0"/>
<dbReference type="InterPro" id="IPR043129">
    <property type="entry name" value="ATPase_NBD"/>
</dbReference>
<keyword evidence="7" id="KW-1185">Reference proteome</keyword>
<dbReference type="PANTHER" id="PTHR10196">
    <property type="entry name" value="SUGAR KINASE"/>
    <property type="match status" value="1"/>
</dbReference>
<dbReference type="Proteomes" id="UP000000925">
    <property type="component" value="Chromosome"/>
</dbReference>
<keyword evidence="2" id="KW-0808">Transferase</keyword>
<protein>
    <submittedName>
        <fullName evidence="6">Carbohydrate kinase, FGGY-like protein</fullName>
    </submittedName>
</protein>
<dbReference type="GO" id="GO:0004856">
    <property type="term" value="F:D-xylulokinase activity"/>
    <property type="evidence" value="ECO:0007669"/>
    <property type="project" value="InterPro"/>
</dbReference>
<dbReference type="InterPro" id="IPR018484">
    <property type="entry name" value="FGGY_N"/>
</dbReference>
<dbReference type="GO" id="GO:0042732">
    <property type="term" value="P:D-xylose metabolic process"/>
    <property type="evidence" value="ECO:0007669"/>
    <property type="project" value="InterPro"/>
</dbReference>
<dbReference type="InterPro" id="IPR042024">
    <property type="entry name" value="D-XK_euk"/>
</dbReference>
<name>D5EJ44_CORAD</name>
<dbReference type="EMBL" id="CP001998">
    <property type="protein sequence ID" value="ADE54443.1"/>
    <property type="molecule type" value="Genomic_DNA"/>
</dbReference>
<dbReference type="GO" id="GO:0005997">
    <property type="term" value="P:xylulose metabolic process"/>
    <property type="evidence" value="ECO:0007669"/>
    <property type="project" value="TreeGrafter"/>
</dbReference>
<evidence type="ECO:0000256" key="1">
    <source>
        <dbReference type="ARBA" id="ARBA00009156"/>
    </source>
</evidence>
<dbReference type="PANTHER" id="PTHR10196:SF57">
    <property type="entry name" value="XYLULOSE KINASE"/>
    <property type="match status" value="1"/>
</dbReference>
<dbReference type="OrthoDB" id="9805576at2"/>
<dbReference type="KEGG" id="caa:Caka_1424"/>
<dbReference type="SUPFAM" id="SSF53067">
    <property type="entry name" value="Actin-like ATPase domain"/>
    <property type="match status" value="2"/>
</dbReference>
<dbReference type="InterPro" id="IPR000577">
    <property type="entry name" value="Carb_kinase_FGGY"/>
</dbReference>
<organism evidence="6 7">
    <name type="scientific">Coraliomargarita akajimensis (strain DSM 45221 / IAM 15411 / JCM 23193 / KCTC 12865 / 04OKA010-24)</name>
    <dbReference type="NCBI Taxonomy" id="583355"/>
    <lineage>
        <taxon>Bacteria</taxon>
        <taxon>Pseudomonadati</taxon>
        <taxon>Verrucomicrobiota</taxon>
        <taxon>Opitutia</taxon>
        <taxon>Puniceicoccales</taxon>
        <taxon>Coraliomargaritaceae</taxon>
        <taxon>Coraliomargarita</taxon>
    </lineage>
</organism>
<proteinExistence type="inferred from homology"/>